<keyword evidence="6" id="KW-0133">Cell shape</keyword>
<evidence type="ECO:0000313" key="13">
    <source>
        <dbReference type="Proteomes" id="UP000466442"/>
    </source>
</evidence>
<keyword evidence="5" id="KW-0963">Cytoplasm</keyword>
<dbReference type="Proteomes" id="UP000466442">
    <property type="component" value="Unassembled WGS sequence"/>
</dbReference>
<protein>
    <recommendedName>
        <fullName evidence="11">CRIB domain-containing protein</fullName>
    </recommendedName>
</protein>
<keyword evidence="8" id="KW-0564">Palmitate</keyword>
<comment type="similarity">
    <text evidence="3">Belongs to the CDC42SE/SPEC family.</text>
</comment>
<keyword evidence="7" id="KW-0472">Membrane</keyword>
<accession>A0A8S9WTQ8</accession>
<dbReference type="GO" id="GO:0035023">
    <property type="term" value="P:regulation of Rho protein signal transduction"/>
    <property type="evidence" value="ECO:0007669"/>
    <property type="project" value="InterPro"/>
</dbReference>
<dbReference type="GO" id="GO:0005886">
    <property type="term" value="C:plasma membrane"/>
    <property type="evidence" value="ECO:0007669"/>
    <property type="project" value="UniProtKB-SubCell"/>
</dbReference>
<sequence length="126" mass="14247">MVLPDPEGEKNIIFPELLASHLYLEGAILLKDPNEGCDDGEGTLDSVLMSGTGGDIWGQFLSCFNNQAEAERRRQTRRRRIDRSMIGYPTDFKHTAHVGTDDLRTSNHNVWPMENLMQSKGGYRTH</sequence>
<comment type="subcellular location">
    <subcellularLocation>
        <location evidence="1">Cell membrane</location>
        <topology evidence="1">Lipid-anchor</topology>
    </subcellularLocation>
    <subcellularLocation>
        <location evidence="2">Cytoplasm</location>
        <location evidence="2">Cytoskeleton</location>
    </subcellularLocation>
</comment>
<reference evidence="12" key="1">
    <citation type="journal article" date="2021" name="Mol. Ecol. Resour.">
        <title>Apolygus lucorum genome provides insights into omnivorousness and mesophyll feeding.</title>
        <authorList>
            <person name="Liu Y."/>
            <person name="Liu H."/>
            <person name="Wang H."/>
            <person name="Huang T."/>
            <person name="Liu B."/>
            <person name="Yang B."/>
            <person name="Yin L."/>
            <person name="Li B."/>
            <person name="Zhang Y."/>
            <person name="Zhang S."/>
            <person name="Jiang F."/>
            <person name="Zhang X."/>
            <person name="Ren Y."/>
            <person name="Wang B."/>
            <person name="Wang S."/>
            <person name="Lu Y."/>
            <person name="Wu K."/>
            <person name="Fan W."/>
            <person name="Wang G."/>
        </authorList>
    </citation>
    <scope>NUCLEOTIDE SEQUENCE</scope>
    <source>
        <strain evidence="12">12Hb</strain>
    </source>
</reference>
<name>A0A8S9WTQ8_APOLU</name>
<evidence type="ECO:0000256" key="7">
    <source>
        <dbReference type="ARBA" id="ARBA00023136"/>
    </source>
</evidence>
<evidence type="ECO:0000256" key="5">
    <source>
        <dbReference type="ARBA" id="ARBA00022490"/>
    </source>
</evidence>
<evidence type="ECO:0000256" key="6">
    <source>
        <dbReference type="ARBA" id="ARBA00022960"/>
    </source>
</evidence>
<dbReference type="Gene3D" id="3.90.810.10">
    <property type="entry name" value="CRIB domain"/>
    <property type="match status" value="1"/>
</dbReference>
<dbReference type="EMBL" id="WIXP02000015">
    <property type="protein sequence ID" value="KAF6199579.1"/>
    <property type="molecule type" value="Genomic_DNA"/>
</dbReference>
<evidence type="ECO:0000313" key="12">
    <source>
        <dbReference type="EMBL" id="KAF6199579.1"/>
    </source>
</evidence>
<dbReference type="GO" id="GO:0031267">
    <property type="term" value="F:small GTPase binding"/>
    <property type="evidence" value="ECO:0007669"/>
    <property type="project" value="InterPro"/>
</dbReference>
<evidence type="ECO:0000259" key="11">
    <source>
        <dbReference type="PROSITE" id="PS50108"/>
    </source>
</evidence>
<dbReference type="CDD" id="cd00132">
    <property type="entry name" value="CRIB"/>
    <property type="match status" value="1"/>
</dbReference>
<dbReference type="GO" id="GO:0008360">
    <property type="term" value="P:regulation of cell shape"/>
    <property type="evidence" value="ECO:0007669"/>
    <property type="project" value="UniProtKB-KW"/>
</dbReference>
<evidence type="ECO:0000256" key="8">
    <source>
        <dbReference type="ARBA" id="ARBA00023139"/>
    </source>
</evidence>
<evidence type="ECO:0000256" key="9">
    <source>
        <dbReference type="ARBA" id="ARBA00023212"/>
    </source>
</evidence>
<evidence type="ECO:0000256" key="1">
    <source>
        <dbReference type="ARBA" id="ARBA00004193"/>
    </source>
</evidence>
<dbReference type="OrthoDB" id="5559822at2759"/>
<evidence type="ECO:0000256" key="4">
    <source>
        <dbReference type="ARBA" id="ARBA00022475"/>
    </source>
</evidence>
<comment type="caution">
    <text evidence="12">The sequence shown here is derived from an EMBL/GenBank/DDBJ whole genome shotgun (WGS) entry which is preliminary data.</text>
</comment>
<keyword evidence="9" id="KW-0206">Cytoskeleton</keyword>
<organism evidence="12 13">
    <name type="scientific">Apolygus lucorum</name>
    <name type="common">Small green plant bug</name>
    <name type="synonym">Lygocoris lucorum</name>
    <dbReference type="NCBI Taxonomy" id="248454"/>
    <lineage>
        <taxon>Eukaryota</taxon>
        <taxon>Metazoa</taxon>
        <taxon>Ecdysozoa</taxon>
        <taxon>Arthropoda</taxon>
        <taxon>Hexapoda</taxon>
        <taxon>Insecta</taxon>
        <taxon>Pterygota</taxon>
        <taxon>Neoptera</taxon>
        <taxon>Paraneoptera</taxon>
        <taxon>Hemiptera</taxon>
        <taxon>Heteroptera</taxon>
        <taxon>Panheteroptera</taxon>
        <taxon>Cimicomorpha</taxon>
        <taxon>Miridae</taxon>
        <taxon>Mirini</taxon>
        <taxon>Apolygus</taxon>
    </lineage>
</organism>
<gene>
    <name evidence="12" type="ORF">GE061_007605</name>
</gene>
<dbReference type="InterPro" id="IPR039056">
    <property type="entry name" value="SPEC"/>
</dbReference>
<dbReference type="InterPro" id="IPR036936">
    <property type="entry name" value="CRIB_dom_sf"/>
</dbReference>
<proteinExistence type="inferred from homology"/>
<dbReference type="GO" id="GO:0005856">
    <property type="term" value="C:cytoskeleton"/>
    <property type="evidence" value="ECO:0007669"/>
    <property type="project" value="UniProtKB-SubCell"/>
</dbReference>
<evidence type="ECO:0000256" key="3">
    <source>
        <dbReference type="ARBA" id="ARBA00005720"/>
    </source>
</evidence>
<dbReference type="AlphaFoldDB" id="A0A8S9WTQ8"/>
<evidence type="ECO:0000256" key="2">
    <source>
        <dbReference type="ARBA" id="ARBA00004245"/>
    </source>
</evidence>
<dbReference type="Pfam" id="PF00786">
    <property type="entry name" value="PBD"/>
    <property type="match status" value="1"/>
</dbReference>
<dbReference type="PANTHER" id="PTHR13502:SF6">
    <property type="entry name" value="CDC42 SMALL EFFECTOR PROTEIN HOMOLOG"/>
    <property type="match status" value="1"/>
</dbReference>
<feature type="domain" description="CRIB" evidence="11">
    <location>
        <begin position="86"/>
        <end position="99"/>
    </location>
</feature>
<dbReference type="InterPro" id="IPR000095">
    <property type="entry name" value="CRIB_dom"/>
</dbReference>
<keyword evidence="10" id="KW-0449">Lipoprotein</keyword>
<dbReference type="PANTHER" id="PTHR13502">
    <property type="entry name" value="CDC42 SMALL EFFECTOR PROTEIN HOMOLOG"/>
    <property type="match status" value="1"/>
</dbReference>
<evidence type="ECO:0000256" key="10">
    <source>
        <dbReference type="ARBA" id="ARBA00023288"/>
    </source>
</evidence>
<dbReference type="PROSITE" id="PS50108">
    <property type="entry name" value="CRIB"/>
    <property type="match status" value="1"/>
</dbReference>
<keyword evidence="4" id="KW-1003">Cell membrane</keyword>
<keyword evidence="13" id="KW-1185">Reference proteome</keyword>